<dbReference type="InterPro" id="IPR011935">
    <property type="entry name" value="CHP02231"/>
</dbReference>
<feature type="domain" description="DUF4140" evidence="4">
    <location>
        <begin position="33"/>
        <end position="137"/>
    </location>
</feature>
<organism evidence="5 6">
    <name type="scientific">Pseudophaeobacter arcticus</name>
    <dbReference type="NCBI Taxonomy" id="385492"/>
    <lineage>
        <taxon>Bacteria</taxon>
        <taxon>Pseudomonadati</taxon>
        <taxon>Pseudomonadota</taxon>
        <taxon>Alphaproteobacteria</taxon>
        <taxon>Rhodobacterales</taxon>
        <taxon>Paracoccaceae</taxon>
        <taxon>Pseudophaeobacter</taxon>
    </lineage>
</organism>
<evidence type="ECO:0000313" key="5">
    <source>
        <dbReference type="EMBL" id="GAA6195092.1"/>
    </source>
</evidence>
<dbReference type="PANTHER" id="PTHR31005:SF8">
    <property type="entry name" value="DUF4139 DOMAIN-CONTAINING PROTEIN"/>
    <property type="match status" value="1"/>
</dbReference>
<evidence type="ECO:0000256" key="2">
    <source>
        <dbReference type="SAM" id="SignalP"/>
    </source>
</evidence>
<proteinExistence type="predicted"/>
<feature type="domain" description="DUF4139" evidence="3">
    <location>
        <begin position="228"/>
        <end position="549"/>
    </location>
</feature>
<name>A0ABQ0AGW5_9RHOB</name>
<sequence length="554" mass="60351">MRFSLSLLSLLASSVASLAWADDITVNSQVTEVTVYPVVAAITRRAEFDLPIGQHRLILSNIPYSADLETLQLDLTGARQTALLFREDGAPPRRADDPEVLAAEAVIKVVEARIQAVRDEASRAESDAAAAQTAIGFLQQLGSNEGLAEAGAEALRDITRMIATEAGAAGKQALEAQIRARAIEDQLEDLAEELKDAEQALAAVAVQDANRYYLVVAVDVIQAGPGALELNYFTSGYASSQPSYEWHLTTGETPELELKRGFDVWQATGENWNGVDLTISTLQPGERGTPSHINAQQRWLQDPRPEPKMRNQDFAASDDSGAGLLAQPIVEPIVMEEASGGVQWGADTSGPGASYHFSHPVSIASGPDLLKLEMDSLTTEAEVLAVAVPMRDETAYRVAKFTNDFDGDLLGSARVPMFVDGKLVTFSKFERLAVGQEAELGFGALHGLRLTRDVLQKSEGERGMISRSNQQQEVVEISVENLTGETWPLRLMDRVPYSEQEELEISWSAEPSVSEENVDKQRGILAWEFDLAPGANRLIRLETTLSWPEGKLLR</sequence>
<feature type="coiled-coil region" evidence="1">
    <location>
        <begin position="173"/>
        <end position="207"/>
    </location>
</feature>
<evidence type="ECO:0000259" key="3">
    <source>
        <dbReference type="Pfam" id="PF13598"/>
    </source>
</evidence>
<dbReference type="InterPro" id="IPR025554">
    <property type="entry name" value="DUF4140"/>
</dbReference>
<reference evidence="5 6" key="1">
    <citation type="submission" date="2024-04" db="EMBL/GenBank/DDBJ databases">
        <title>Draft genome sequence of Pseudophaeobacter arcticus NBRC 116598.</title>
        <authorList>
            <person name="Miyakawa T."/>
            <person name="Kusuya Y."/>
            <person name="Miura T."/>
        </authorList>
    </citation>
    <scope>NUCLEOTIDE SEQUENCE [LARGE SCALE GENOMIC DNA]</scope>
    <source>
        <strain evidence="5 6">SU-CL00105</strain>
    </source>
</reference>
<dbReference type="Pfam" id="PF13598">
    <property type="entry name" value="DUF4139"/>
    <property type="match status" value="1"/>
</dbReference>
<feature type="chain" id="PRO_5047044527" description="DUF4139 domain-containing protein" evidence="2">
    <location>
        <begin position="22"/>
        <end position="554"/>
    </location>
</feature>
<evidence type="ECO:0008006" key="7">
    <source>
        <dbReference type="Google" id="ProtNLM"/>
    </source>
</evidence>
<feature type="signal peptide" evidence="2">
    <location>
        <begin position="1"/>
        <end position="21"/>
    </location>
</feature>
<comment type="caution">
    <text evidence="5">The sequence shown here is derived from an EMBL/GenBank/DDBJ whole genome shotgun (WGS) entry which is preliminary data.</text>
</comment>
<accession>A0ABQ0AGW5</accession>
<evidence type="ECO:0000259" key="4">
    <source>
        <dbReference type="Pfam" id="PF13600"/>
    </source>
</evidence>
<dbReference type="RefSeq" id="WP_353396856.1">
    <property type="nucleotide sequence ID" value="NZ_BAABWU010000001.1"/>
</dbReference>
<dbReference type="PANTHER" id="PTHR31005">
    <property type="entry name" value="DUF4139 DOMAIN-CONTAINING PROTEIN"/>
    <property type="match status" value="1"/>
</dbReference>
<feature type="coiled-coil region" evidence="1">
    <location>
        <begin position="107"/>
        <end position="134"/>
    </location>
</feature>
<gene>
    <name evidence="5" type="ORF">NBRC116598_05360</name>
</gene>
<dbReference type="InterPro" id="IPR037291">
    <property type="entry name" value="DUF4139"/>
</dbReference>
<dbReference type="Pfam" id="PF13600">
    <property type="entry name" value="DUF4140"/>
    <property type="match status" value="1"/>
</dbReference>
<dbReference type="Proteomes" id="UP001441944">
    <property type="component" value="Unassembled WGS sequence"/>
</dbReference>
<keyword evidence="2" id="KW-0732">Signal</keyword>
<evidence type="ECO:0000256" key="1">
    <source>
        <dbReference type="SAM" id="Coils"/>
    </source>
</evidence>
<keyword evidence="6" id="KW-1185">Reference proteome</keyword>
<dbReference type="NCBIfam" id="TIGR02231">
    <property type="entry name" value="mucoidy inhibitor MuiA family protein"/>
    <property type="match status" value="1"/>
</dbReference>
<keyword evidence="1" id="KW-0175">Coiled coil</keyword>
<protein>
    <recommendedName>
        <fullName evidence="7">DUF4139 domain-containing protein</fullName>
    </recommendedName>
</protein>
<evidence type="ECO:0000313" key="6">
    <source>
        <dbReference type="Proteomes" id="UP001441944"/>
    </source>
</evidence>
<dbReference type="EMBL" id="BAABWU010000001">
    <property type="protein sequence ID" value="GAA6195092.1"/>
    <property type="molecule type" value="Genomic_DNA"/>
</dbReference>